<evidence type="ECO:0000256" key="5">
    <source>
        <dbReference type="ARBA" id="ARBA00022989"/>
    </source>
</evidence>
<feature type="transmembrane region" description="Helical" evidence="7">
    <location>
        <begin position="280"/>
        <end position="302"/>
    </location>
</feature>
<sequence>MSTEPLSRTGSAPEAPGVAPVRRWAVLGVLCTSLLLVGIDLTVLHVAVPTISRQLLPSTAQLLWIVDIYPLTVAALLVTFGTLADRWGRKRLVLSGFAVFGLASAGAAASGTADQLIVARAALGLGAAMMMAATVAIIRNVFVDRRERALALGLWTSANSVGAALGPVLGGLLLQYWWWGAVFLVNVPVVVLAVVAGARLIPESRDPAPRRWDGLSAAISVVGLGAVVFSLKRIAEQVSLDAVELVTGAAGLGLLVWFIQRQRRLRHPLLDLSLFSDRRFSAATLSVFVCFGCYATLLYFATQLLQLVEGYSPLQAGLALVPLAVASALGAVLAPRLAAWWTYRWGIAGSLAMFGAAFVGVAGMLASAVQPGAVTSGALLIVAGLGAGVVMTLGADAIMTTASADRAGEAGAIQETSFELGSGLGIAVLGSVLAIAYRLLLPSLPAGADARSGDSLGATLEFADSLGPRAEAVRQAAQHAFTQGLAAASLIAAIMLIITAVVAGVRLRGTAG</sequence>
<dbReference type="AlphaFoldDB" id="A0A7W7RN74"/>
<dbReference type="PROSITE" id="PS50850">
    <property type="entry name" value="MFS"/>
    <property type="match status" value="1"/>
</dbReference>
<feature type="transmembrane region" description="Helical" evidence="7">
    <location>
        <begin position="420"/>
        <end position="440"/>
    </location>
</feature>
<keyword evidence="6 7" id="KW-0472">Membrane</keyword>
<feature type="transmembrane region" description="Helical" evidence="7">
    <location>
        <begin position="60"/>
        <end position="80"/>
    </location>
</feature>
<dbReference type="RefSeq" id="WP_312885560.1">
    <property type="nucleotide sequence ID" value="NZ_JACHJT010000001.1"/>
</dbReference>
<name>A0A7W7RN74_9ACTN</name>
<dbReference type="SUPFAM" id="SSF103473">
    <property type="entry name" value="MFS general substrate transporter"/>
    <property type="match status" value="1"/>
</dbReference>
<feature type="transmembrane region" description="Helical" evidence="7">
    <location>
        <begin position="212"/>
        <end position="230"/>
    </location>
</feature>
<gene>
    <name evidence="9" type="ORF">F4561_005508</name>
</gene>
<evidence type="ECO:0000313" key="9">
    <source>
        <dbReference type="EMBL" id="MBB4934688.1"/>
    </source>
</evidence>
<evidence type="ECO:0000256" key="2">
    <source>
        <dbReference type="ARBA" id="ARBA00022448"/>
    </source>
</evidence>
<keyword evidence="4 7" id="KW-0812">Transmembrane</keyword>
<reference evidence="9 10" key="1">
    <citation type="submission" date="2020-08" db="EMBL/GenBank/DDBJ databases">
        <title>Sequencing the genomes of 1000 actinobacteria strains.</title>
        <authorList>
            <person name="Klenk H.-P."/>
        </authorList>
    </citation>
    <scope>NUCLEOTIDE SEQUENCE [LARGE SCALE GENOMIC DNA]</scope>
    <source>
        <strain evidence="9 10">DSM 102030</strain>
    </source>
</reference>
<evidence type="ECO:0000256" key="6">
    <source>
        <dbReference type="ARBA" id="ARBA00023136"/>
    </source>
</evidence>
<protein>
    <submittedName>
        <fullName evidence="9">DHA2 family multidrug resistance protein-like MFS transporter</fullName>
    </submittedName>
</protein>
<dbReference type="PANTHER" id="PTHR42718">
    <property type="entry name" value="MAJOR FACILITATOR SUPERFAMILY MULTIDRUG TRANSPORTER MFSC"/>
    <property type="match status" value="1"/>
</dbReference>
<keyword evidence="5 7" id="KW-1133">Transmembrane helix</keyword>
<feature type="transmembrane region" description="Helical" evidence="7">
    <location>
        <begin position="378"/>
        <end position="399"/>
    </location>
</feature>
<feature type="transmembrane region" description="Helical" evidence="7">
    <location>
        <begin position="242"/>
        <end position="259"/>
    </location>
</feature>
<dbReference type="EMBL" id="JACHJT010000001">
    <property type="protein sequence ID" value="MBB4934688.1"/>
    <property type="molecule type" value="Genomic_DNA"/>
</dbReference>
<feature type="transmembrane region" description="Helical" evidence="7">
    <location>
        <begin position="485"/>
        <end position="507"/>
    </location>
</feature>
<feature type="transmembrane region" description="Helical" evidence="7">
    <location>
        <begin position="176"/>
        <end position="200"/>
    </location>
</feature>
<evidence type="ECO:0000256" key="3">
    <source>
        <dbReference type="ARBA" id="ARBA00022475"/>
    </source>
</evidence>
<feature type="transmembrane region" description="Helical" evidence="7">
    <location>
        <begin position="314"/>
        <end position="333"/>
    </location>
</feature>
<dbReference type="GO" id="GO:0005886">
    <property type="term" value="C:plasma membrane"/>
    <property type="evidence" value="ECO:0007669"/>
    <property type="project" value="UniProtKB-SubCell"/>
</dbReference>
<feature type="transmembrane region" description="Helical" evidence="7">
    <location>
        <begin position="92"/>
        <end position="111"/>
    </location>
</feature>
<dbReference type="InterPro" id="IPR011701">
    <property type="entry name" value="MFS"/>
</dbReference>
<evidence type="ECO:0000256" key="4">
    <source>
        <dbReference type="ARBA" id="ARBA00022692"/>
    </source>
</evidence>
<keyword evidence="3" id="KW-1003">Cell membrane</keyword>
<evidence type="ECO:0000256" key="1">
    <source>
        <dbReference type="ARBA" id="ARBA00004651"/>
    </source>
</evidence>
<feature type="transmembrane region" description="Helical" evidence="7">
    <location>
        <begin position="117"/>
        <end position="138"/>
    </location>
</feature>
<organism evidence="9 10">
    <name type="scientific">Lipingzhangella halophila</name>
    <dbReference type="NCBI Taxonomy" id="1783352"/>
    <lineage>
        <taxon>Bacteria</taxon>
        <taxon>Bacillati</taxon>
        <taxon>Actinomycetota</taxon>
        <taxon>Actinomycetes</taxon>
        <taxon>Streptosporangiales</taxon>
        <taxon>Nocardiopsidaceae</taxon>
        <taxon>Lipingzhangella</taxon>
    </lineage>
</organism>
<keyword evidence="2" id="KW-0813">Transport</keyword>
<dbReference type="PANTHER" id="PTHR42718:SF47">
    <property type="entry name" value="METHYL VIOLOGEN RESISTANCE PROTEIN SMVA"/>
    <property type="match status" value="1"/>
</dbReference>
<dbReference type="GO" id="GO:0022857">
    <property type="term" value="F:transmembrane transporter activity"/>
    <property type="evidence" value="ECO:0007669"/>
    <property type="project" value="InterPro"/>
</dbReference>
<dbReference type="Gene3D" id="1.20.1720.10">
    <property type="entry name" value="Multidrug resistance protein D"/>
    <property type="match status" value="1"/>
</dbReference>
<feature type="domain" description="Major facilitator superfamily (MFS) profile" evidence="8">
    <location>
        <begin position="26"/>
        <end position="511"/>
    </location>
</feature>
<dbReference type="Proteomes" id="UP000523007">
    <property type="component" value="Unassembled WGS sequence"/>
</dbReference>
<dbReference type="CDD" id="cd17321">
    <property type="entry name" value="MFS_MMR_MDR_like"/>
    <property type="match status" value="1"/>
</dbReference>
<proteinExistence type="predicted"/>
<feature type="transmembrane region" description="Helical" evidence="7">
    <location>
        <begin position="345"/>
        <end position="366"/>
    </location>
</feature>
<feature type="transmembrane region" description="Helical" evidence="7">
    <location>
        <begin position="150"/>
        <end position="170"/>
    </location>
</feature>
<evidence type="ECO:0000256" key="7">
    <source>
        <dbReference type="SAM" id="Phobius"/>
    </source>
</evidence>
<dbReference type="Gene3D" id="1.20.1250.20">
    <property type="entry name" value="MFS general substrate transporter like domains"/>
    <property type="match status" value="1"/>
</dbReference>
<keyword evidence="10" id="KW-1185">Reference proteome</keyword>
<dbReference type="Pfam" id="PF07690">
    <property type="entry name" value="MFS_1"/>
    <property type="match status" value="1"/>
</dbReference>
<dbReference type="PRINTS" id="PR01036">
    <property type="entry name" value="TCRTETB"/>
</dbReference>
<feature type="transmembrane region" description="Helical" evidence="7">
    <location>
        <begin position="24"/>
        <end position="48"/>
    </location>
</feature>
<dbReference type="InterPro" id="IPR036259">
    <property type="entry name" value="MFS_trans_sf"/>
</dbReference>
<evidence type="ECO:0000259" key="8">
    <source>
        <dbReference type="PROSITE" id="PS50850"/>
    </source>
</evidence>
<accession>A0A7W7RN74</accession>
<evidence type="ECO:0000313" key="10">
    <source>
        <dbReference type="Proteomes" id="UP000523007"/>
    </source>
</evidence>
<dbReference type="InterPro" id="IPR020846">
    <property type="entry name" value="MFS_dom"/>
</dbReference>
<comment type="subcellular location">
    <subcellularLocation>
        <location evidence="1">Cell membrane</location>
        <topology evidence="1">Multi-pass membrane protein</topology>
    </subcellularLocation>
</comment>
<comment type="caution">
    <text evidence="9">The sequence shown here is derived from an EMBL/GenBank/DDBJ whole genome shotgun (WGS) entry which is preliminary data.</text>
</comment>